<dbReference type="Proteomes" id="UP001331515">
    <property type="component" value="Unassembled WGS sequence"/>
</dbReference>
<name>A0AAN8D5C0_CHAGU</name>
<accession>A0AAN8D5C0</accession>
<reference evidence="1 2" key="1">
    <citation type="journal article" date="2023" name="Mol. Biol. Evol.">
        <title>Genomics of Secondarily Temperate Adaptation in the Only Non-Antarctic Icefish.</title>
        <authorList>
            <person name="Rivera-Colon A.G."/>
            <person name="Rayamajhi N."/>
            <person name="Minhas B.F."/>
            <person name="Madrigal G."/>
            <person name="Bilyk K.T."/>
            <person name="Yoon V."/>
            <person name="Hune M."/>
            <person name="Gregory S."/>
            <person name="Cheng C.H.C."/>
            <person name="Catchen J.M."/>
        </authorList>
    </citation>
    <scope>NUCLEOTIDE SEQUENCE [LARGE SCALE GENOMIC DNA]</scope>
    <source>
        <tissue evidence="1">White muscle</tissue>
    </source>
</reference>
<sequence length="88" mass="9878">MGPCIIMLQHEVMVVDEWHNNGPQDLVTVSLCIHNAINKMHLCSSSITYACPYHNPTTIMGHSIYNIDIRKPLTHTTPHTLSAICPEQ</sequence>
<comment type="caution">
    <text evidence="1">The sequence shown here is derived from an EMBL/GenBank/DDBJ whole genome shotgun (WGS) entry which is preliminary data.</text>
</comment>
<gene>
    <name evidence="1" type="ORF">CgunFtcFv8_011628</name>
</gene>
<evidence type="ECO:0000313" key="2">
    <source>
        <dbReference type="Proteomes" id="UP001331515"/>
    </source>
</evidence>
<evidence type="ECO:0000313" key="1">
    <source>
        <dbReference type="EMBL" id="KAK5916666.1"/>
    </source>
</evidence>
<keyword evidence="2" id="KW-1185">Reference proteome</keyword>
<protein>
    <submittedName>
        <fullName evidence="1">Uncharacterized protein</fullName>
    </submittedName>
</protein>
<dbReference type="EMBL" id="JAURVH010001526">
    <property type="protein sequence ID" value="KAK5916666.1"/>
    <property type="molecule type" value="Genomic_DNA"/>
</dbReference>
<proteinExistence type="predicted"/>
<dbReference type="AlphaFoldDB" id="A0AAN8D5C0"/>
<organism evidence="1 2">
    <name type="scientific">Champsocephalus gunnari</name>
    <name type="common">Mackerel icefish</name>
    <dbReference type="NCBI Taxonomy" id="52237"/>
    <lineage>
        <taxon>Eukaryota</taxon>
        <taxon>Metazoa</taxon>
        <taxon>Chordata</taxon>
        <taxon>Craniata</taxon>
        <taxon>Vertebrata</taxon>
        <taxon>Euteleostomi</taxon>
        <taxon>Actinopterygii</taxon>
        <taxon>Neopterygii</taxon>
        <taxon>Teleostei</taxon>
        <taxon>Neoteleostei</taxon>
        <taxon>Acanthomorphata</taxon>
        <taxon>Eupercaria</taxon>
        <taxon>Perciformes</taxon>
        <taxon>Notothenioidei</taxon>
        <taxon>Channichthyidae</taxon>
        <taxon>Champsocephalus</taxon>
    </lineage>
</organism>